<dbReference type="CDD" id="cd00642">
    <property type="entry name" value="GTP_cyclohydro1"/>
    <property type="match status" value="1"/>
</dbReference>
<evidence type="ECO:0000256" key="8">
    <source>
        <dbReference type="ARBA" id="ARBA00022574"/>
    </source>
</evidence>
<evidence type="ECO:0000256" key="12">
    <source>
        <dbReference type="ARBA" id="ARBA00022741"/>
    </source>
</evidence>
<evidence type="ECO:0000256" key="16">
    <source>
        <dbReference type="ARBA" id="ARBA00023125"/>
    </source>
</evidence>
<dbReference type="PANTHER" id="PTHR19932:SF10">
    <property type="entry name" value="WD REPEAT AND HMG-BOX DNA-BINDING PROTEIN 1"/>
    <property type="match status" value="1"/>
</dbReference>
<dbReference type="InterPro" id="IPR036860">
    <property type="entry name" value="SH2_dom_sf"/>
</dbReference>
<dbReference type="InterPro" id="IPR001496">
    <property type="entry name" value="SOCS_box"/>
</dbReference>
<evidence type="ECO:0000256" key="7">
    <source>
        <dbReference type="ARBA" id="ARBA00017272"/>
    </source>
</evidence>
<dbReference type="GO" id="GO:0005654">
    <property type="term" value="C:nucleoplasm"/>
    <property type="evidence" value="ECO:0007669"/>
    <property type="project" value="UniProtKB-SubCell"/>
</dbReference>
<feature type="compositionally biased region" description="Basic and acidic residues" evidence="26">
    <location>
        <begin position="1502"/>
        <end position="1521"/>
    </location>
</feature>
<dbReference type="GO" id="GO:0035556">
    <property type="term" value="P:intracellular signal transduction"/>
    <property type="evidence" value="ECO:0007669"/>
    <property type="project" value="InterPro"/>
</dbReference>
<dbReference type="InterPro" id="IPR009071">
    <property type="entry name" value="HMG_box_dom"/>
</dbReference>
<dbReference type="FunFam" id="1.10.30.10:FF:000028">
    <property type="entry name" value="WD repeat and HMG-box DNA-binding protein 1"/>
    <property type="match status" value="1"/>
</dbReference>
<keyword evidence="10" id="KW-0734">Signal transduction inhibitor</keyword>
<keyword evidence="11" id="KW-0677">Repeat</keyword>
<dbReference type="SUPFAM" id="SSF47095">
    <property type="entry name" value="HMG-box"/>
    <property type="match status" value="1"/>
</dbReference>
<keyword evidence="23" id="KW-0727">SH2 domain</keyword>
<dbReference type="GO" id="GO:0006281">
    <property type="term" value="P:DNA repair"/>
    <property type="evidence" value="ECO:0007669"/>
    <property type="project" value="TreeGrafter"/>
</dbReference>
<dbReference type="InterPro" id="IPR020602">
    <property type="entry name" value="GTP_CycHdrlase_I_dom"/>
</dbReference>
<evidence type="ECO:0000256" key="13">
    <source>
        <dbReference type="ARBA" id="ARBA00022786"/>
    </source>
</evidence>
<dbReference type="GO" id="GO:0003934">
    <property type="term" value="F:GTP cyclohydrolase I activity"/>
    <property type="evidence" value="ECO:0007669"/>
    <property type="project" value="UniProtKB-EC"/>
</dbReference>
<feature type="compositionally biased region" description="Low complexity" evidence="26">
    <location>
        <begin position="722"/>
        <end position="738"/>
    </location>
</feature>
<dbReference type="NCBIfam" id="NF006826">
    <property type="entry name" value="PRK09347.1-3"/>
    <property type="match status" value="1"/>
</dbReference>
<dbReference type="FunFam" id="3.30.1130.10:FF:000012">
    <property type="entry name" value="GTP cyclohydrolase 1"/>
    <property type="match status" value="1"/>
</dbReference>
<dbReference type="CDD" id="cd00200">
    <property type="entry name" value="WD40"/>
    <property type="match status" value="1"/>
</dbReference>
<protein>
    <recommendedName>
        <fullName evidence="7">GTP cyclohydrolase 1</fullName>
        <ecNumber evidence="6">3.5.4.16</ecNumber>
    </recommendedName>
    <alternativeName>
        <fullName evidence="22">Acidic nucleoplasmic DNA-binding protein 1</fullName>
    </alternativeName>
    <alternativeName>
        <fullName evidence="19">GTP cyclohydrolase I</fullName>
    </alternativeName>
    <alternativeName>
        <fullName evidence="21">WD repeat and HMG-box DNA-binding protein 1</fullName>
    </alternativeName>
</protein>
<dbReference type="Pfam" id="PF24817">
    <property type="entry name" value="WD40_WDHD1_1st"/>
    <property type="match status" value="1"/>
</dbReference>
<evidence type="ECO:0000256" key="23">
    <source>
        <dbReference type="PROSITE-ProRule" id="PRU00191"/>
    </source>
</evidence>
<feature type="domain" description="HMG box" evidence="28">
    <location>
        <begin position="1434"/>
        <end position="1511"/>
    </location>
</feature>
<dbReference type="GO" id="GO:0046654">
    <property type="term" value="P:tetrahydrofolate biosynthetic process"/>
    <property type="evidence" value="ECO:0007669"/>
    <property type="project" value="InterPro"/>
</dbReference>
<evidence type="ECO:0000259" key="27">
    <source>
        <dbReference type="PROSITE" id="PS50001"/>
    </source>
</evidence>
<comment type="subcellular location">
    <subcellularLocation>
        <location evidence="2">Nucleus</location>
        <location evidence="2">Nucleoplasm</location>
    </subcellularLocation>
</comment>
<reference evidence="30 31" key="1">
    <citation type="submission" date="2021-04" db="EMBL/GenBank/DDBJ databases">
        <authorList>
            <person name="De Guttry C."/>
            <person name="Zahm M."/>
            <person name="Klopp C."/>
            <person name="Cabau C."/>
            <person name="Louis A."/>
            <person name="Berthelot C."/>
            <person name="Parey E."/>
            <person name="Roest Crollius H."/>
            <person name="Montfort J."/>
            <person name="Robinson-Rechavi M."/>
            <person name="Bucao C."/>
            <person name="Bouchez O."/>
            <person name="Gislard M."/>
            <person name="Lluch J."/>
            <person name="Milhes M."/>
            <person name="Lampietro C."/>
            <person name="Lopez Roques C."/>
            <person name="Donnadieu C."/>
            <person name="Braasch I."/>
            <person name="Desvignes T."/>
            <person name="Postlethwait J."/>
            <person name="Bobe J."/>
            <person name="Wedekind C."/>
            <person name="Guiguen Y."/>
        </authorList>
    </citation>
    <scope>NUCLEOTIDE SEQUENCE [LARGE SCALE GENOMIC DNA]</scope>
    <source>
        <strain evidence="30">Cs_M1</strain>
        <tissue evidence="30">Blood</tissue>
    </source>
</reference>
<dbReference type="SUPFAM" id="SSF158235">
    <property type="entry name" value="SOCS box-like"/>
    <property type="match status" value="1"/>
</dbReference>
<evidence type="ECO:0000256" key="15">
    <source>
        <dbReference type="ARBA" id="ARBA00023007"/>
    </source>
</evidence>
<evidence type="ECO:0000256" key="11">
    <source>
        <dbReference type="ARBA" id="ARBA00022737"/>
    </source>
</evidence>
<evidence type="ECO:0000256" key="20">
    <source>
        <dbReference type="ARBA" id="ARBA00056293"/>
    </source>
</evidence>
<keyword evidence="16 25" id="KW-0238">DNA-binding</keyword>
<dbReference type="InterPro" id="IPR001474">
    <property type="entry name" value="GTP_CycHdrlase_I"/>
</dbReference>
<evidence type="ECO:0000256" key="21">
    <source>
        <dbReference type="ARBA" id="ARBA00069769"/>
    </source>
</evidence>
<dbReference type="Pfam" id="PF07525">
    <property type="entry name" value="SOCS_box"/>
    <property type="match status" value="1"/>
</dbReference>
<feature type="region of interest" description="Disordered" evidence="26">
    <location>
        <begin position="1255"/>
        <end position="1437"/>
    </location>
</feature>
<dbReference type="PROSITE" id="PS50118">
    <property type="entry name" value="HMG_BOX_2"/>
    <property type="match status" value="1"/>
</dbReference>
<evidence type="ECO:0000313" key="31">
    <source>
        <dbReference type="Proteomes" id="UP001356427"/>
    </source>
</evidence>
<organism evidence="30 31">
    <name type="scientific">Coregonus suidteri</name>
    <dbReference type="NCBI Taxonomy" id="861788"/>
    <lineage>
        <taxon>Eukaryota</taxon>
        <taxon>Metazoa</taxon>
        <taxon>Chordata</taxon>
        <taxon>Craniata</taxon>
        <taxon>Vertebrata</taxon>
        <taxon>Euteleostomi</taxon>
        <taxon>Actinopterygii</taxon>
        <taxon>Neopterygii</taxon>
        <taxon>Teleostei</taxon>
        <taxon>Protacanthopterygii</taxon>
        <taxon>Salmoniformes</taxon>
        <taxon>Salmonidae</taxon>
        <taxon>Coregoninae</taxon>
        <taxon>Coregonus</taxon>
    </lineage>
</organism>
<feature type="region of interest" description="Disordered" evidence="26">
    <location>
        <begin position="26"/>
        <end position="57"/>
    </location>
</feature>
<dbReference type="NCBIfam" id="NF006825">
    <property type="entry name" value="PRK09347.1-2"/>
    <property type="match status" value="1"/>
</dbReference>
<dbReference type="InterPro" id="IPR043134">
    <property type="entry name" value="GTP-CH-I_N"/>
</dbReference>
<dbReference type="InterPro" id="IPR000980">
    <property type="entry name" value="SH2"/>
</dbReference>
<dbReference type="InterPro" id="IPR022100">
    <property type="entry name" value="WDHD1/CFT4_beta-prop_2nd"/>
</dbReference>
<dbReference type="EMBL" id="JAGTTL010000020">
    <property type="protein sequence ID" value="KAK6307615.1"/>
    <property type="molecule type" value="Genomic_DNA"/>
</dbReference>
<dbReference type="Pfam" id="PF12341">
    <property type="entry name" value="Mcl1_mid"/>
    <property type="match status" value="1"/>
</dbReference>
<comment type="similarity">
    <text evidence="5">Belongs to the GTP cyclohydrolase I family.</text>
</comment>
<proteinExistence type="inferred from homology"/>
<feature type="compositionally biased region" description="Polar residues" evidence="26">
    <location>
        <begin position="1344"/>
        <end position="1368"/>
    </location>
</feature>
<dbReference type="InterPro" id="IPR015943">
    <property type="entry name" value="WD40/YVTN_repeat-like_dom_sf"/>
</dbReference>
<dbReference type="InterPro" id="IPR055339">
    <property type="entry name" value="HMG-box_WDHD1"/>
</dbReference>
<name>A0AAN8LJ99_9TELE</name>
<feature type="compositionally biased region" description="Acidic residues" evidence="26">
    <location>
        <begin position="1276"/>
        <end position="1285"/>
    </location>
</feature>
<comment type="catalytic activity">
    <reaction evidence="1">
        <text>GTP + H2O = 7,8-dihydroneopterin 3'-triphosphate + formate + H(+)</text>
        <dbReference type="Rhea" id="RHEA:17473"/>
        <dbReference type="ChEBI" id="CHEBI:15377"/>
        <dbReference type="ChEBI" id="CHEBI:15378"/>
        <dbReference type="ChEBI" id="CHEBI:15740"/>
        <dbReference type="ChEBI" id="CHEBI:37565"/>
        <dbReference type="ChEBI" id="CHEBI:58462"/>
        <dbReference type="EC" id="3.5.4.16"/>
    </reaction>
</comment>
<gene>
    <name evidence="30" type="ORF">J4Q44_G00227630</name>
</gene>
<feature type="DNA-binding region" description="HMG box" evidence="25">
    <location>
        <begin position="1434"/>
        <end position="1511"/>
    </location>
</feature>
<dbReference type="InterPro" id="IPR036322">
    <property type="entry name" value="WD40_repeat_dom_sf"/>
</dbReference>
<dbReference type="Pfam" id="PF12610">
    <property type="entry name" value="SOCS"/>
    <property type="match status" value="1"/>
</dbReference>
<dbReference type="InterPro" id="IPR036910">
    <property type="entry name" value="HMG_box_dom_sf"/>
</dbReference>
<dbReference type="SMART" id="SM00398">
    <property type="entry name" value="HMG"/>
    <property type="match status" value="1"/>
</dbReference>
<keyword evidence="13" id="KW-0833">Ubl conjugation pathway</keyword>
<evidence type="ECO:0000256" key="3">
    <source>
        <dbReference type="ARBA" id="ARBA00004906"/>
    </source>
</evidence>
<dbReference type="FunFam" id="1.10.286.10:FF:000003">
    <property type="entry name" value="GTP cyclohydrolase 1"/>
    <property type="match status" value="1"/>
</dbReference>
<dbReference type="Gene3D" id="2.130.10.10">
    <property type="entry name" value="YVTN repeat-like/Quinoprotein amine dehydrogenase"/>
    <property type="match status" value="2"/>
</dbReference>
<keyword evidence="14" id="KW-0378">Hydrolase</keyword>
<evidence type="ECO:0000256" key="9">
    <source>
        <dbReference type="ARBA" id="ARBA00022604"/>
    </source>
</evidence>
<dbReference type="SMART" id="SM00252">
    <property type="entry name" value="SH2"/>
    <property type="match status" value="1"/>
</dbReference>
<evidence type="ECO:0000256" key="6">
    <source>
        <dbReference type="ARBA" id="ARBA00012715"/>
    </source>
</evidence>
<feature type="compositionally biased region" description="Basic and acidic residues" evidence="26">
    <location>
        <begin position="1286"/>
        <end position="1296"/>
    </location>
</feature>
<evidence type="ECO:0000256" key="17">
    <source>
        <dbReference type="ARBA" id="ARBA00023134"/>
    </source>
</evidence>
<dbReference type="Pfam" id="PF01227">
    <property type="entry name" value="GTP_cyclohydroI"/>
    <property type="match status" value="1"/>
</dbReference>
<evidence type="ECO:0000256" key="19">
    <source>
        <dbReference type="ARBA" id="ARBA00030854"/>
    </source>
</evidence>
<feature type="domain" description="SOCS box" evidence="29">
    <location>
        <begin position="338"/>
        <end position="387"/>
    </location>
</feature>
<dbReference type="EC" id="3.5.4.16" evidence="6"/>
<dbReference type="GO" id="GO:0000278">
    <property type="term" value="P:mitotic cell cycle"/>
    <property type="evidence" value="ECO:0007669"/>
    <property type="project" value="TreeGrafter"/>
</dbReference>
<feature type="repeat" description="WD" evidence="24">
    <location>
        <begin position="546"/>
        <end position="587"/>
    </location>
</feature>
<dbReference type="FunFam" id="2.130.10.10:FF:001715">
    <property type="entry name" value="WD repeat and HMG-box DNA-binding protein 1"/>
    <property type="match status" value="1"/>
</dbReference>
<dbReference type="InterPro" id="IPR019775">
    <property type="entry name" value="WD40_repeat_CS"/>
</dbReference>
<dbReference type="CDD" id="cd21993">
    <property type="entry name" value="HMG-box_WDHD1"/>
    <property type="match status" value="1"/>
</dbReference>
<dbReference type="GO" id="GO:0005525">
    <property type="term" value="F:GTP binding"/>
    <property type="evidence" value="ECO:0007669"/>
    <property type="project" value="UniProtKB-KW"/>
</dbReference>
<dbReference type="InterPro" id="IPR043133">
    <property type="entry name" value="GTP-CH-I_C/QueF"/>
</dbReference>
<dbReference type="Pfam" id="PF20946">
    <property type="entry name" value="Ctf4_C"/>
    <property type="match status" value="1"/>
</dbReference>
<evidence type="ECO:0000256" key="1">
    <source>
        <dbReference type="ARBA" id="ARBA00001052"/>
    </source>
</evidence>
<dbReference type="PROSITE" id="PS00860">
    <property type="entry name" value="GTP_CYCLOHYDROL_1_2"/>
    <property type="match status" value="1"/>
</dbReference>
<dbReference type="NCBIfam" id="TIGR00063">
    <property type="entry name" value="folE"/>
    <property type="match status" value="1"/>
</dbReference>
<dbReference type="Gene3D" id="1.10.286.10">
    <property type="match status" value="1"/>
</dbReference>
<feature type="compositionally biased region" description="Polar residues" evidence="26">
    <location>
        <begin position="1522"/>
        <end position="1535"/>
    </location>
</feature>
<dbReference type="InterPro" id="IPR018234">
    <property type="entry name" value="GTP_CycHdrlase_I_CS"/>
</dbReference>
<dbReference type="PANTHER" id="PTHR19932">
    <property type="entry name" value="WD REPEAT AND HMG-BOX DNA BINDING PROTEIN"/>
    <property type="match status" value="1"/>
</dbReference>
<feature type="compositionally biased region" description="Acidic residues" evidence="26">
    <location>
        <begin position="742"/>
        <end position="751"/>
    </location>
</feature>
<dbReference type="Pfam" id="PF00017">
    <property type="entry name" value="SH2"/>
    <property type="match status" value="1"/>
</dbReference>
<keyword evidence="31" id="KW-1185">Reference proteome</keyword>
<comment type="caution">
    <text evidence="30">The sequence shown here is derived from an EMBL/GenBank/DDBJ whole genome shotgun (WGS) entry which is preliminary data.</text>
</comment>
<dbReference type="PROSITE" id="PS50082">
    <property type="entry name" value="WD_REPEATS_2"/>
    <property type="match status" value="3"/>
</dbReference>
<comment type="pathway">
    <text evidence="3">Protein modification; protein ubiquitination.</text>
</comment>
<dbReference type="InterPro" id="IPR057646">
    <property type="entry name" value="WD40_WDHD1_1st"/>
</dbReference>
<evidence type="ECO:0000313" key="30">
    <source>
        <dbReference type="EMBL" id="KAK6307615.1"/>
    </source>
</evidence>
<keyword evidence="9" id="KW-0341">Growth regulation</keyword>
<evidence type="ECO:0000259" key="28">
    <source>
        <dbReference type="PROSITE" id="PS50118"/>
    </source>
</evidence>
<dbReference type="PROSITE" id="PS50294">
    <property type="entry name" value="WD_REPEATS_REGION"/>
    <property type="match status" value="2"/>
</dbReference>
<dbReference type="InterPro" id="IPR036036">
    <property type="entry name" value="SOCS_box-like_dom_sf"/>
</dbReference>
<feature type="region of interest" description="Disordered" evidence="26">
    <location>
        <begin position="722"/>
        <end position="846"/>
    </location>
</feature>
<feature type="repeat" description="WD" evidence="24">
    <location>
        <begin position="647"/>
        <end position="681"/>
    </location>
</feature>
<dbReference type="PROSITE" id="PS50225">
    <property type="entry name" value="SOCS"/>
    <property type="match status" value="1"/>
</dbReference>
<evidence type="ECO:0000256" key="14">
    <source>
        <dbReference type="ARBA" id="ARBA00022801"/>
    </source>
</evidence>
<sequence>MSEKKSRSSDTRPKCGIRSWSADSYVWSSKKRSRNNPGLRGPEGEGPMDEQGVRSTSCPRRRRERKCSCTVLGEIDTDVPCRKGLSRRSLRQKFQDAVGQCFPLRNGHHHHHHHHGHPTGASRGAFSVLLWSKRKIHVSELMQDKCPFSPKSELAHCWHLIKKHATHPSTIVGLEVAQASQAASKEQFPSTSSSLPSTPLSWEGISSSRPLSLEDWDPSCPQGGAAHGGSHTEYILVPDLLQINNSPCYWGVLDRFEAEELLEGQPEGTFLLRDSAQDEFLFSVSFRRYSRSLHARIEQNGKRFSFDGRDPCMYQDPSVTGLLRHYSDPATCLFFEPLLSLPLPRTFPFTLQHLCRAVICSCTTYQGIEILPLPYQLKDYLRQKCKQRWVKTELGAVESRGSFCNHIKRTLDRTMPCERKPMRYGHSEGHTEVCFDDTGKYIVTCGSDGDVRIWESLDDDDPKSINVGEKAYSLALKNGKLVTAASNNTVQIHTFPEGDPDGILTRFTTNATHVTYNSSGSRVAAGSSDFMVKVVEVSDSSQQKTLRGHNAPVLSVTFDPKDEFLASASCDGSVAVWNIEEQTQVTSWPLLQKSNDVINAKSLCRLAWQPRAAKLLAVPVETTVQLYQRDSWAHVSTLSDDLGTQAINIVAWSPCGKFLAAGSIGGLLTVWDVESKLCVERQKHEKGYTVCGLAWHPSGGQIAYTDTEGCLGVLDGLSSSSMSSSTTAAKSTKQAPASYDNLFDDDDDNGPMDEGVSEGARSPANNPEDDDDDLMPATGRARNRSAFLDDENSLDTGSLKPGLEKFGDDDDAGSAIVPPAGSAAPLRPVYEGPMPTPPQKAFQPGSTPAHLMHRFMMWNSVGIVRGYNDDQDNAIDVEFHDTAVHHAMHLTNSLGHTVADLSQEAVLLACPGTDELASKLQCLHFSSWDTNKEWMVDLPKGEDVRALCLGQGWAAAATSTLMLRLFSIGGVQRELFSLPGPVVCMAGHGEQLLIVYHRGTGFDGEQALGVQLLQFGHKRQQVIHGESLPLSPKSHLSWLGFTAEGTPCFIDSEGVVRLLNRSLGNTWTPVCNTRDNCKGKSDHYWVVGVHENPQQLRCIPCKGSRYPPTLPRPAVAVLPFKLPLCQTTTEKGQMEEQYWRSVLLHNHYGFLSSGGYEIDEEGQSQAQKEQQELLMKMFALSCKLEREFRCVELAELMTQNVVTLAIRYASRSRRMALAQRLSELALEKANQLQGEEPQEEEEEEPLQYTRHNTGYAQSSSELGADRQHSSHRQAQEEEVEEEEGQEEHMDVAESKRQRLNPFAKGTAASPENPSPKPVSKEGRVNPFKVSSGLGKPGSAGGQPRVTNVLDSMTSSSRKPTALLSSSGSAGKPNKTPVLKPLAPRPKTKTQSTLLHMSAPKAANKKPAEEREPAVCRLKQTEAPPPASPAENVENKNPKTGFQLWLEENRKIILADNPELEETDVIKEAMGRFRTLSADDRLSWTERAKGQSGDVADMKKRKRGEEESRGDKNGQSEADESRTGTAGESSSHTGSSVVEGWKHERTRSMEDNEMSLPSLAAAYTTILRGLGEDPQRQGLLKTPWRAATAMQFFTKGYQEKIIDVLNDAIFDEDHDEMVIVKDIDMFSMCEHHLVPIFGRVHIGYLPNKRVLGLSKLARIVEIYSRRLQVQERLTKQIAVAITEALQPAGVGVVIEATHMCMVMRGVQKMNSKTVTSTMLGVFREDPKTRDEFLTLIRS</sequence>
<comment type="function">
    <text evidence="20">Core replisome component that acts as a replication initiation factor. Binds directly to the CMG complex and functions as a hub to recruit additional proteins to the replication fork.</text>
</comment>
<evidence type="ECO:0000256" key="2">
    <source>
        <dbReference type="ARBA" id="ARBA00004642"/>
    </source>
</evidence>
<dbReference type="GO" id="GO:0003677">
    <property type="term" value="F:DNA binding"/>
    <property type="evidence" value="ECO:0007669"/>
    <property type="project" value="UniProtKB-UniRule"/>
</dbReference>
<dbReference type="HAMAP" id="MF_00223">
    <property type="entry name" value="FolE"/>
    <property type="match status" value="1"/>
</dbReference>
<evidence type="ECO:0000256" key="25">
    <source>
        <dbReference type="PROSITE-ProRule" id="PRU00267"/>
    </source>
</evidence>
<dbReference type="SUPFAM" id="SSF55550">
    <property type="entry name" value="SH2 domain"/>
    <property type="match status" value="1"/>
</dbReference>
<evidence type="ECO:0000256" key="5">
    <source>
        <dbReference type="ARBA" id="ARBA00008085"/>
    </source>
</evidence>
<dbReference type="InterPro" id="IPR048591">
    <property type="entry name" value="WDHD1/CFT4_hel"/>
</dbReference>
<dbReference type="GO" id="GO:0009968">
    <property type="term" value="P:negative regulation of signal transduction"/>
    <property type="evidence" value="ECO:0007669"/>
    <property type="project" value="UniProtKB-KW"/>
</dbReference>
<dbReference type="PROSITE" id="PS00678">
    <property type="entry name" value="WD_REPEATS_1"/>
    <property type="match status" value="1"/>
</dbReference>
<dbReference type="SUPFAM" id="SSF55620">
    <property type="entry name" value="Tetrahydrobiopterin biosynthesis enzymes-like"/>
    <property type="match status" value="1"/>
</dbReference>
<evidence type="ECO:0000256" key="22">
    <source>
        <dbReference type="ARBA" id="ARBA00080131"/>
    </source>
</evidence>
<dbReference type="GO" id="GO:0043596">
    <property type="term" value="C:nuclear replication fork"/>
    <property type="evidence" value="ECO:0007669"/>
    <property type="project" value="TreeGrafter"/>
</dbReference>
<dbReference type="SMART" id="SM00320">
    <property type="entry name" value="WD40"/>
    <property type="match status" value="5"/>
</dbReference>
<dbReference type="GO" id="GO:0003682">
    <property type="term" value="F:chromatin binding"/>
    <property type="evidence" value="ECO:0007669"/>
    <property type="project" value="TreeGrafter"/>
</dbReference>
<evidence type="ECO:0000256" key="24">
    <source>
        <dbReference type="PROSITE-ProRule" id="PRU00221"/>
    </source>
</evidence>
<dbReference type="PROSITE" id="PS50001">
    <property type="entry name" value="SH2"/>
    <property type="match status" value="1"/>
</dbReference>
<accession>A0AAN8LJ99</accession>
<feature type="domain" description="SH2" evidence="27">
    <location>
        <begin position="248"/>
        <end position="343"/>
    </location>
</feature>
<evidence type="ECO:0000259" key="29">
    <source>
        <dbReference type="PROSITE" id="PS50225"/>
    </source>
</evidence>
<dbReference type="InterPro" id="IPR001680">
    <property type="entry name" value="WD40_rpt"/>
</dbReference>
<dbReference type="GO" id="GO:0006729">
    <property type="term" value="P:tetrahydrobiopterin biosynthetic process"/>
    <property type="evidence" value="ECO:0007669"/>
    <property type="project" value="UniProtKB-KW"/>
</dbReference>
<comment type="pathway">
    <text evidence="4">Cofactor biosynthesis; 7,8-dihydroneopterin triphosphate biosynthesis; 7,8-dihydroneopterin triphosphate from GTP: step 1/1.</text>
</comment>
<dbReference type="PROSITE" id="PS00859">
    <property type="entry name" value="GTP_CYCLOHYDROL_1_1"/>
    <property type="match status" value="1"/>
</dbReference>
<evidence type="ECO:0000256" key="10">
    <source>
        <dbReference type="ARBA" id="ARBA00022700"/>
    </source>
</evidence>
<dbReference type="Gene3D" id="1.10.30.10">
    <property type="entry name" value="High mobility group box domain"/>
    <property type="match status" value="1"/>
</dbReference>
<dbReference type="Proteomes" id="UP001356427">
    <property type="component" value="Unassembled WGS sequence"/>
</dbReference>
<evidence type="ECO:0000256" key="18">
    <source>
        <dbReference type="ARBA" id="ARBA00023242"/>
    </source>
</evidence>
<dbReference type="Gene3D" id="3.30.1130.10">
    <property type="match status" value="1"/>
</dbReference>
<keyword evidence="8 24" id="KW-0853">WD repeat</keyword>
<keyword evidence="12" id="KW-0547">Nucleotide-binding</keyword>
<dbReference type="Pfam" id="PF24815">
    <property type="entry name" value="HMG_WDHD1"/>
    <property type="match status" value="1"/>
</dbReference>
<keyword evidence="15" id="KW-0783">Tetrahydrobiopterin biosynthesis</keyword>
<dbReference type="GO" id="GO:0006261">
    <property type="term" value="P:DNA-templated DNA replication"/>
    <property type="evidence" value="ECO:0007669"/>
    <property type="project" value="InterPro"/>
</dbReference>
<dbReference type="InterPro" id="IPR022252">
    <property type="entry name" value="SOCS4/SOCS5_dom"/>
</dbReference>
<keyword evidence="17" id="KW-0342">GTP-binding</keyword>
<dbReference type="Gene3D" id="3.30.505.10">
    <property type="entry name" value="SH2 domain"/>
    <property type="match status" value="1"/>
</dbReference>
<evidence type="ECO:0000256" key="4">
    <source>
        <dbReference type="ARBA" id="ARBA00005080"/>
    </source>
</evidence>
<evidence type="ECO:0000256" key="26">
    <source>
        <dbReference type="SAM" id="MobiDB-lite"/>
    </source>
</evidence>
<feature type="region of interest" description="Disordered" evidence="26">
    <location>
        <begin position="1483"/>
        <end position="1540"/>
    </location>
</feature>
<dbReference type="SUPFAM" id="SSF50978">
    <property type="entry name" value="WD40 repeat-like"/>
    <property type="match status" value="1"/>
</dbReference>
<keyword evidence="18 25" id="KW-0539">Nucleus</keyword>
<feature type="repeat" description="WD" evidence="24">
    <location>
        <begin position="423"/>
        <end position="455"/>
    </location>
</feature>
<dbReference type="SMART" id="SM00253">
    <property type="entry name" value="SOCS"/>
    <property type="match status" value="1"/>
</dbReference>
<dbReference type="SMART" id="SM00969">
    <property type="entry name" value="SOCS_box"/>
    <property type="match status" value="1"/>
</dbReference>